<accession>A0AAU8Q1L3</accession>
<dbReference type="AlphaFoldDB" id="A0AAU8Q1L3"/>
<evidence type="ECO:0000313" key="1">
    <source>
        <dbReference type="EMBL" id="AEG14683.1"/>
    </source>
</evidence>
<protein>
    <submittedName>
        <fullName evidence="1">Uncharacterized protein</fullName>
    </submittedName>
</protein>
<keyword evidence="2" id="KW-1185">Reference proteome</keyword>
<sequence>MAVGDVYSGLQSVAAGSFLNIQPPAGTEAVITNIYYGGKVEVYFTDGTNSVLVDSDTAAGSMQGRCFHVTNTLYLQVKNADTAAKLIGFDGVITKQT</sequence>
<dbReference type="EMBL" id="CP002770">
    <property type="protein sequence ID" value="AEG14683.1"/>
    <property type="molecule type" value="Genomic_DNA"/>
</dbReference>
<evidence type="ECO:0000313" key="2">
    <source>
        <dbReference type="Proteomes" id="UP000009229"/>
    </source>
</evidence>
<proteinExistence type="predicted"/>
<name>A0AAU8Q1L3_DESK7</name>
<reference evidence="2" key="1">
    <citation type="submission" date="2011-05" db="EMBL/GenBank/DDBJ databases">
        <title>Complete sequence of Desulfotomaculum kuznetsovii DSM 6115.</title>
        <authorList>
            <person name="Lucas S."/>
            <person name="Han J."/>
            <person name="Lapidus A."/>
            <person name="Cheng J.-F."/>
            <person name="Goodwin L."/>
            <person name="Pitluck S."/>
            <person name="Peters L."/>
            <person name="Mikhailova N."/>
            <person name="Lu M."/>
            <person name="Saunders E."/>
            <person name="Han C."/>
            <person name="Tapia R."/>
            <person name="Land M."/>
            <person name="Hauser L."/>
            <person name="Kyrpides N."/>
            <person name="Ivanova N."/>
            <person name="Pagani I."/>
            <person name="Nazina T."/>
            <person name="Ivanova A."/>
            <person name="Parshina S."/>
            <person name="Kuever J."/>
            <person name="Muyzer G."/>
            <person name="Plugge C."/>
            <person name="Stams A."/>
            <person name="Woyke T."/>
        </authorList>
    </citation>
    <scope>NUCLEOTIDE SEQUENCE [LARGE SCALE GENOMIC DNA]</scope>
    <source>
        <strain evidence="2">DSM 6115 / VKM B-1805 / 17</strain>
    </source>
</reference>
<dbReference type="RefSeq" id="WP_013822198.1">
    <property type="nucleotide sequence ID" value="NC_015573.1"/>
</dbReference>
<gene>
    <name evidence="1" type="ordered locus">Desku_1096</name>
</gene>
<organism evidence="1 2">
    <name type="scientific">Desulfofundulus kuznetsovii (strain DSM 6115 / VKM B-1805 / 17)</name>
    <name type="common">Desulfotomaculum kuznetsovii</name>
    <dbReference type="NCBI Taxonomy" id="760568"/>
    <lineage>
        <taxon>Bacteria</taxon>
        <taxon>Bacillati</taxon>
        <taxon>Bacillota</taxon>
        <taxon>Clostridia</taxon>
        <taxon>Eubacteriales</taxon>
        <taxon>Peptococcaceae</taxon>
        <taxon>Desulfofundulus</taxon>
    </lineage>
</organism>
<dbReference type="Proteomes" id="UP000009229">
    <property type="component" value="Chromosome"/>
</dbReference>
<dbReference type="KEGG" id="dku:Desku_1096"/>